<dbReference type="PROSITE" id="PS51318">
    <property type="entry name" value="TAT"/>
    <property type="match status" value="1"/>
</dbReference>
<dbReference type="InterPro" id="IPR001466">
    <property type="entry name" value="Beta-lactam-related"/>
</dbReference>
<evidence type="ECO:0000313" key="5">
    <source>
        <dbReference type="EMBL" id="HJG90748.1"/>
    </source>
</evidence>
<dbReference type="GO" id="GO:0016787">
    <property type="term" value="F:hydrolase activity"/>
    <property type="evidence" value="ECO:0007669"/>
    <property type="project" value="UniProtKB-KW"/>
</dbReference>
<feature type="signal peptide" evidence="3">
    <location>
        <begin position="1"/>
        <end position="31"/>
    </location>
</feature>
<proteinExistence type="predicted"/>
<dbReference type="InterPro" id="IPR012338">
    <property type="entry name" value="Beta-lactam/transpept-like"/>
</dbReference>
<evidence type="ECO:0000256" key="1">
    <source>
        <dbReference type="ARBA" id="ARBA00022801"/>
    </source>
</evidence>
<evidence type="ECO:0000313" key="6">
    <source>
        <dbReference type="Proteomes" id="UP000742460"/>
    </source>
</evidence>
<feature type="compositionally biased region" description="Low complexity" evidence="2">
    <location>
        <begin position="42"/>
        <end position="55"/>
    </location>
</feature>
<organism evidence="5 6">
    <name type="scientific">Brachybacterium massiliense</name>
    <dbReference type="NCBI Taxonomy" id="1755098"/>
    <lineage>
        <taxon>Bacteria</taxon>
        <taxon>Bacillati</taxon>
        <taxon>Actinomycetota</taxon>
        <taxon>Actinomycetes</taxon>
        <taxon>Micrococcales</taxon>
        <taxon>Dermabacteraceae</taxon>
        <taxon>Brachybacterium</taxon>
    </lineage>
</organism>
<feature type="chain" id="PRO_5037435612" evidence="3">
    <location>
        <begin position="32"/>
        <end position="610"/>
    </location>
</feature>
<evidence type="ECO:0000256" key="2">
    <source>
        <dbReference type="SAM" id="MobiDB-lite"/>
    </source>
</evidence>
<dbReference type="PANTHER" id="PTHR43283">
    <property type="entry name" value="BETA-LACTAMASE-RELATED"/>
    <property type="match status" value="1"/>
</dbReference>
<feature type="domain" description="Beta-lactamase-related" evidence="4">
    <location>
        <begin position="105"/>
        <end position="430"/>
    </location>
</feature>
<keyword evidence="1 5" id="KW-0378">Hydrolase</keyword>
<dbReference type="SUPFAM" id="SSF56601">
    <property type="entry name" value="beta-lactamase/transpeptidase-like"/>
    <property type="match status" value="1"/>
</dbReference>
<keyword evidence="3" id="KW-0732">Signal</keyword>
<evidence type="ECO:0000259" key="4">
    <source>
        <dbReference type="Pfam" id="PF00144"/>
    </source>
</evidence>
<evidence type="ECO:0000256" key="3">
    <source>
        <dbReference type="SAM" id="SignalP"/>
    </source>
</evidence>
<accession>A0A921MU83</accession>
<dbReference type="Pfam" id="PF00144">
    <property type="entry name" value="Beta-lactamase"/>
    <property type="match status" value="1"/>
</dbReference>
<dbReference type="InterPro" id="IPR050789">
    <property type="entry name" value="Diverse_Enzym_Activities"/>
</dbReference>
<comment type="caution">
    <text evidence="5">The sequence shown here is derived from an EMBL/GenBank/DDBJ whole genome shotgun (WGS) entry which is preliminary data.</text>
</comment>
<dbReference type="AlphaFoldDB" id="A0A921MU83"/>
<dbReference type="Proteomes" id="UP000742460">
    <property type="component" value="Unassembled WGS sequence"/>
</dbReference>
<sequence length="610" mass="65719">MDPRITRRTGLTATALAAAAGAVGLPAAAHAKGDPAPRKGRPSAASARSAPSWRRGGPHRHPWDRTSTGRTLKEKPPRAVGLDEEILEQLPGIVRAGLESDPPRFSGASLLIASQAGIAYEHADGYALRWQDASTELPEEQRIPARQDTIYDLASISKIFTATAVMQQVEQGRLGLEDRVAEHLPRFAENGKGEVTVRHLLTHVGGLPPFINLYSAHPDIPSRLGAVLTVEPTTPPGTEYVYSDLGLITLGLIVEQLSGQSLDAYVHEHITAPLGMAETMYNPPAELKPRIAATEYVEYYGYLVHGHVHDENAYSLGGVAGHAGVFSTARDLAVFAQMFLGGGRYGRARILEAGTVQDMFTDNIAEVTGVGGARRGLGPELEAWYYHAGLTSPYSGTHTGFTGTSLVIDPLTDTIVIMLANSVHPTREWSTTSVTRREVSTCVAHALGLVPKQLRGGWHAGDEDETTATLSLAVNLTGEEPELRLDLFAHLEIAYDVLALEASADQGETWTPLAGRLEARHQEPVEIPDGRITGWGRRAAWTGMFPLADGESALAGEVQIRLTLTTDASTRGLGAWVDRIRVSEGRRELLNTDRDADRALVVADGWTREG</sequence>
<feature type="region of interest" description="Disordered" evidence="2">
    <location>
        <begin position="28"/>
        <end position="79"/>
    </location>
</feature>
<reference evidence="5" key="1">
    <citation type="journal article" date="2021" name="PeerJ">
        <title>Extensive microbial diversity within the chicken gut microbiome revealed by metagenomics and culture.</title>
        <authorList>
            <person name="Gilroy R."/>
            <person name="Ravi A."/>
            <person name="Getino M."/>
            <person name="Pursley I."/>
            <person name="Horton D.L."/>
            <person name="Alikhan N.F."/>
            <person name="Baker D."/>
            <person name="Gharbi K."/>
            <person name="Hall N."/>
            <person name="Watson M."/>
            <person name="Adriaenssens E.M."/>
            <person name="Foster-Nyarko E."/>
            <person name="Jarju S."/>
            <person name="Secka A."/>
            <person name="Antonio M."/>
            <person name="Oren A."/>
            <person name="Chaudhuri R.R."/>
            <person name="La Ragione R."/>
            <person name="Hildebrand F."/>
            <person name="Pallen M.J."/>
        </authorList>
    </citation>
    <scope>NUCLEOTIDE SEQUENCE</scope>
    <source>
        <strain evidence="5">ChiGjej5B5-22894</strain>
    </source>
</reference>
<gene>
    <name evidence="5" type="ORF">K8V81_03385</name>
</gene>
<dbReference type="Gene3D" id="3.40.710.10">
    <property type="entry name" value="DD-peptidase/beta-lactamase superfamily"/>
    <property type="match status" value="1"/>
</dbReference>
<dbReference type="EMBL" id="DYUE01000091">
    <property type="protein sequence ID" value="HJG90748.1"/>
    <property type="molecule type" value="Genomic_DNA"/>
</dbReference>
<dbReference type="InterPro" id="IPR006311">
    <property type="entry name" value="TAT_signal"/>
</dbReference>
<name>A0A921MU83_9MICO</name>
<dbReference type="PANTHER" id="PTHR43283:SF11">
    <property type="entry name" value="BETA-LACTAMASE-RELATED DOMAIN-CONTAINING PROTEIN"/>
    <property type="match status" value="1"/>
</dbReference>
<reference evidence="5" key="2">
    <citation type="submission" date="2021-09" db="EMBL/GenBank/DDBJ databases">
        <authorList>
            <person name="Gilroy R."/>
        </authorList>
    </citation>
    <scope>NUCLEOTIDE SEQUENCE</scope>
    <source>
        <strain evidence="5">ChiGjej5B5-22894</strain>
    </source>
</reference>
<protein>
    <submittedName>
        <fullName evidence="5">Serine hydrolase</fullName>
    </submittedName>
</protein>